<dbReference type="AlphaFoldDB" id="G2XYM6"/>
<organism evidence="1 2">
    <name type="scientific">Botryotinia fuckeliana (strain T4)</name>
    <name type="common">Noble rot fungus</name>
    <name type="synonym">Botrytis cinerea</name>
    <dbReference type="NCBI Taxonomy" id="999810"/>
    <lineage>
        <taxon>Eukaryota</taxon>
        <taxon>Fungi</taxon>
        <taxon>Dikarya</taxon>
        <taxon>Ascomycota</taxon>
        <taxon>Pezizomycotina</taxon>
        <taxon>Leotiomycetes</taxon>
        <taxon>Helotiales</taxon>
        <taxon>Sclerotiniaceae</taxon>
        <taxon>Botrytis</taxon>
    </lineage>
</organism>
<evidence type="ECO:0000313" key="1">
    <source>
        <dbReference type="EMBL" id="CCD45563.1"/>
    </source>
</evidence>
<evidence type="ECO:0000313" key="2">
    <source>
        <dbReference type="Proteomes" id="UP000008177"/>
    </source>
</evidence>
<protein>
    <submittedName>
        <fullName evidence="1">Uncharacterized protein</fullName>
    </submittedName>
</protein>
<sequence length="56" mass="6353">MGPRKKKRKQSIITPYLRARASRIAQIYGTWYTMARARPAPIAPIVPPVSGIFDVR</sequence>
<dbReference type="InParanoid" id="G2XYM6"/>
<dbReference type="EMBL" id="FQ790278">
    <property type="protein sequence ID" value="CCD45563.1"/>
    <property type="molecule type" value="Genomic_DNA"/>
</dbReference>
<accession>G2XYM6</accession>
<dbReference type="Proteomes" id="UP000008177">
    <property type="component" value="Unplaced contigs"/>
</dbReference>
<dbReference type="HOGENOM" id="CLU_3013909_0_0_1"/>
<name>G2XYM6_BOTF4</name>
<gene>
    <name evidence="1" type="ORF">BofuT4_uP045810.1</name>
</gene>
<proteinExistence type="predicted"/>
<reference evidence="2" key="1">
    <citation type="journal article" date="2011" name="PLoS Genet.">
        <title>Genomic analysis of the necrotrophic fungal pathogens Sclerotinia sclerotiorum and Botrytis cinerea.</title>
        <authorList>
            <person name="Amselem J."/>
            <person name="Cuomo C.A."/>
            <person name="van Kan J.A."/>
            <person name="Viaud M."/>
            <person name="Benito E.P."/>
            <person name="Couloux A."/>
            <person name="Coutinho P.M."/>
            <person name="de Vries R.P."/>
            <person name="Dyer P.S."/>
            <person name="Fillinger S."/>
            <person name="Fournier E."/>
            <person name="Gout L."/>
            <person name="Hahn M."/>
            <person name="Kohn L."/>
            <person name="Lapalu N."/>
            <person name="Plummer K.M."/>
            <person name="Pradier J.M."/>
            <person name="Quevillon E."/>
            <person name="Sharon A."/>
            <person name="Simon A."/>
            <person name="ten Have A."/>
            <person name="Tudzynski B."/>
            <person name="Tudzynski P."/>
            <person name="Wincker P."/>
            <person name="Andrew M."/>
            <person name="Anthouard V."/>
            <person name="Beever R.E."/>
            <person name="Beffa R."/>
            <person name="Benoit I."/>
            <person name="Bouzid O."/>
            <person name="Brault B."/>
            <person name="Chen Z."/>
            <person name="Choquer M."/>
            <person name="Collemare J."/>
            <person name="Cotton P."/>
            <person name="Danchin E.G."/>
            <person name="Da Silva C."/>
            <person name="Gautier A."/>
            <person name="Giraud C."/>
            <person name="Giraud T."/>
            <person name="Gonzalez C."/>
            <person name="Grossetete S."/>
            <person name="Guldener U."/>
            <person name="Henrissat B."/>
            <person name="Howlett B.J."/>
            <person name="Kodira C."/>
            <person name="Kretschmer M."/>
            <person name="Lappartient A."/>
            <person name="Leroch M."/>
            <person name="Levis C."/>
            <person name="Mauceli E."/>
            <person name="Neuveglise C."/>
            <person name="Oeser B."/>
            <person name="Pearson M."/>
            <person name="Poulain J."/>
            <person name="Poussereau N."/>
            <person name="Quesneville H."/>
            <person name="Rascle C."/>
            <person name="Schumacher J."/>
            <person name="Segurens B."/>
            <person name="Sexton A."/>
            <person name="Silva E."/>
            <person name="Sirven C."/>
            <person name="Soanes D.M."/>
            <person name="Talbot N.J."/>
            <person name="Templeton M."/>
            <person name="Yandava C."/>
            <person name="Yarden O."/>
            <person name="Zeng Q."/>
            <person name="Rollins J.A."/>
            <person name="Lebrun M.H."/>
            <person name="Dickman M."/>
        </authorList>
    </citation>
    <scope>NUCLEOTIDE SEQUENCE [LARGE SCALE GENOMIC DNA]</scope>
    <source>
        <strain evidence="2">T4</strain>
    </source>
</reference>